<evidence type="ECO:0000313" key="2">
    <source>
        <dbReference type="EMBL" id="KAF5723711.1"/>
    </source>
</evidence>
<comment type="caution">
    <text evidence="2">The sequence shown here is derived from an EMBL/GenBank/DDBJ whole genome shotgun (WGS) entry which is preliminary data.</text>
</comment>
<feature type="transmembrane region" description="Helical" evidence="1">
    <location>
        <begin position="151"/>
        <end position="176"/>
    </location>
</feature>
<keyword evidence="1" id="KW-0472">Membrane</keyword>
<feature type="transmembrane region" description="Helical" evidence="1">
    <location>
        <begin position="220"/>
        <end position="238"/>
    </location>
</feature>
<name>A0A8H5Z5N9_9HYPO</name>
<protein>
    <submittedName>
        <fullName evidence="2">Uncharacterized protein</fullName>
    </submittedName>
</protein>
<dbReference type="Proteomes" id="UP000544331">
    <property type="component" value="Unassembled WGS sequence"/>
</dbReference>
<evidence type="ECO:0000313" key="3">
    <source>
        <dbReference type="Proteomes" id="UP000544331"/>
    </source>
</evidence>
<sequence>MSASDPAENTASLHLEPLVLDSHHSTTPVLSNRVHGKQETRDTLRPLVARGSDSRGDYMSAPANDHQPDELHAMAKETGIIIRKAEVVPPALTVGSKSHKRKMKDYRGHVWYAWRWELLQLLLAAGLYAAICLILDRYSDKELPDWNNLGITLNTLISIIATFFRATIAVISFEILAQLKWDWLSTTFRPMQHVQAFDSASRGIIGSLQLLPDIAYRQPLALGAIIISVLSLGIGSFTQQSIQTYQCLQPARSRDHSATINVANTADSEEFARLDGSKMRFALNMKMQFATKEAILSSPDVVSSLFSCPSGNCTFPTFSNDPKQTKSDQMSHASVGICSRCADIYDLVQGPVRLNRKDDFNQGIFYFLPNDRTKHGSRIVLGQDEDDIYLSVRVTKDLNWARQVVDTDFLRRARWSISNVTFLATSQDHCDRLPDGNITCPHSCDQKSVKDRTCVLDSSTRSGPTDYAAAACILYPCTKYYTATVNSSQLSEKTVWDIPLRIQSLEPIWSAKSRDPKLPTRWKGVVQPCIVNGSLYDLSKSPSAQKVQNPQLTQVYFHDGDWSRQSISKPSYPVNMAVPADCIVELPIGLDWAFANEFNSTMNTNCEVDDGVTTALQCRNIDAKKDDRGSCLSPLSFLFYNDSTSITNITRVIDSVATRITNEIRKVGTGPRVTGNTWESHVCVHIVWKWLFFPGALLASCVVLLFAVIVKEALSKNKNIWKSSVLPLLLKDHYGLERMGLKQVEEAAEQFEVKLQKKRDEV</sequence>
<proteinExistence type="predicted"/>
<dbReference type="EMBL" id="JAAOAN010000058">
    <property type="protein sequence ID" value="KAF5723711.1"/>
    <property type="molecule type" value="Genomic_DNA"/>
</dbReference>
<keyword evidence="1" id="KW-0812">Transmembrane</keyword>
<dbReference type="Pfam" id="PF11374">
    <property type="entry name" value="DUF3176"/>
    <property type="match status" value="1"/>
</dbReference>
<accession>A0A8H5Z5N9</accession>
<keyword evidence="3" id="KW-1185">Reference proteome</keyword>
<evidence type="ECO:0000256" key="1">
    <source>
        <dbReference type="SAM" id="Phobius"/>
    </source>
</evidence>
<keyword evidence="1" id="KW-1133">Transmembrane helix</keyword>
<feature type="transmembrane region" description="Helical" evidence="1">
    <location>
        <begin position="690"/>
        <end position="710"/>
    </location>
</feature>
<dbReference type="AlphaFoldDB" id="A0A8H5Z5N9"/>
<feature type="transmembrane region" description="Helical" evidence="1">
    <location>
        <begin position="110"/>
        <end position="131"/>
    </location>
</feature>
<organism evidence="2 3">
    <name type="scientific">Fusarium mundagurra</name>
    <dbReference type="NCBI Taxonomy" id="1567541"/>
    <lineage>
        <taxon>Eukaryota</taxon>
        <taxon>Fungi</taxon>
        <taxon>Dikarya</taxon>
        <taxon>Ascomycota</taxon>
        <taxon>Pezizomycotina</taxon>
        <taxon>Sordariomycetes</taxon>
        <taxon>Hypocreomycetidae</taxon>
        <taxon>Hypocreales</taxon>
        <taxon>Nectriaceae</taxon>
        <taxon>Fusarium</taxon>
        <taxon>Fusarium fujikuroi species complex</taxon>
    </lineage>
</organism>
<dbReference type="PANTHER" id="PTHR35394:SF5">
    <property type="entry name" value="DUF3176 DOMAIN-CONTAINING PROTEIN"/>
    <property type="match status" value="1"/>
</dbReference>
<dbReference type="InterPro" id="IPR021514">
    <property type="entry name" value="DUF3176"/>
</dbReference>
<dbReference type="OrthoDB" id="5242705at2759"/>
<reference evidence="2 3" key="1">
    <citation type="submission" date="2020-05" db="EMBL/GenBank/DDBJ databases">
        <title>Identification and distribution of gene clusters putatively required for synthesis of sphingolipid metabolism inhibitors in phylogenetically diverse species of the filamentous fungus Fusarium.</title>
        <authorList>
            <person name="Kim H.-S."/>
            <person name="Busman M."/>
            <person name="Brown D.W."/>
            <person name="Divon H."/>
            <person name="Uhlig S."/>
            <person name="Proctor R.H."/>
        </authorList>
    </citation>
    <scope>NUCLEOTIDE SEQUENCE [LARGE SCALE GENOMIC DNA]</scope>
    <source>
        <strain evidence="2 3">NRRL 66235</strain>
    </source>
</reference>
<dbReference type="PANTHER" id="PTHR35394">
    <property type="entry name" value="DUF3176 DOMAIN-CONTAINING PROTEIN"/>
    <property type="match status" value="1"/>
</dbReference>
<gene>
    <name evidence="2" type="ORF">FMUND_1530</name>
</gene>